<accession>A0A375J0R4</accession>
<dbReference type="AlphaFoldDB" id="A0A375J0R4"/>
<dbReference type="EMBL" id="OVTA01000017">
    <property type="protein sequence ID" value="SPR98232.1"/>
    <property type="molecule type" value="Genomic_DNA"/>
</dbReference>
<evidence type="ECO:0000313" key="2">
    <source>
        <dbReference type="Proteomes" id="UP000256805"/>
    </source>
</evidence>
<protein>
    <submittedName>
        <fullName evidence="1">Uncharacterized protein</fullName>
    </submittedName>
</protein>
<gene>
    <name evidence="1" type="ORF">CBM2634_A240054</name>
</gene>
<dbReference type="Proteomes" id="UP000256805">
    <property type="component" value="Unassembled WGS sequence"/>
</dbReference>
<sequence length="32" mass="3517">MVNEIANYSYSQSGYVAFNTIDRAGTLAFVTL</sequence>
<organism evidence="1 2">
    <name type="scientific">Cupriavidus taiwanensis</name>
    <dbReference type="NCBI Taxonomy" id="164546"/>
    <lineage>
        <taxon>Bacteria</taxon>
        <taxon>Pseudomonadati</taxon>
        <taxon>Pseudomonadota</taxon>
        <taxon>Betaproteobacteria</taxon>
        <taxon>Burkholderiales</taxon>
        <taxon>Burkholderiaceae</taxon>
        <taxon>Cupriavidus</taxon>
    </lineage>
</organism>
<reference evidence="1 2" key="1">
    <citation type="submission" date="2018-01" db="EMBL/GenBank/DDBJ databases">
        <authorList>
            <person name="Gaut B.S."/>
            <person name="Morton B.R."/>
            <person name="Clegg M.T."/>
            <person name="Duvall M.R."/>
        </authorList>
    </citation>
    <scope>NUCLEOTIDE SEQUENCE [LARGE SCALE GENOMIC DNA]</scope>
    <source>
        <strain evidence="1">Cupriavidus taiwanensis cmp 52</strain>
    </source>
</reference>
<proteinExistence type="predicted"/>
<evidence type="ECO:0000313" key="1">
    <source>
        <dbReference type="EMBL" id="SPR98232.1"/>
    </source>
</evidence>
<name>A0A375J0R4_9BURK</name>